<dbReference type="InterPro" id="IPR047959">
    <property type="entry name" value="Transpos_IS5"/>
</dbReference>
<reference evidence="9" key="1">
    <citation type="submission" date="2020-06" db="EMBL/GenBank/DDBJ databases">
        <title>Legume-microbial interactions unlock mineral nutrients during tropical forest succession.</title>
        <authorList>
            <person name="Epihov D.Z."/>
        </authorList>
    </citation>
    <scope>NUCLEOTIDE SEQUENCE [LARGE SCALE GENOMIC DNA]</scope>
    <source>
        <strain evidence="9">Pan2503</strain>
    </source>
</reference>
<dbReference type="Pfam" id="PF05598">
    <property type="entry name" value="DUF772"/>
    <property type="match status" value="1"/>
</dbReference>
<proteinExistence type="inferred from homology"/>
<dbReference type="GO" id="GO:0006313">
    <property type="term" value="P:DNA transposition"/>
    <property type="evidence" value="ECO:0007669"/>
    <property type="project" value="InterPro"/>
</dbReference>
<comment type="similarity">
    <text evidence="2">Belongs to the transposase 11 family.</text>
</comment>
<evidence type="ECO:0000256" key="2">
    <source>
        <dbReference type="ARBA" id="ARBA00010075"/>
    </source>
</evidence>
<name>A0A7V8SXC5_9BACT</name>
<evidence type="ECO:0000313" key="9">
    <source>
        <dbReference type="EMBL" id="MBA0085844.1"/>
    </source>
</evidence>
<dbReference type="Proteomes" id="UP000567293">
    <property type="component" value="Unassembled WGS sequence"/>
</dbReference>
<evidence type="ECO:0000256" key="1">
    <source>
        <dbReference type="ARBA" id="ARBA00003544"/>
    </source>
</evidence>
<dbReference type="GO" id="GO:0004803">
    <property type="term" value="F:transposase activity"/>
    <property type="evidence" value="ECO:0007669"/>
    <property type="project" value="InterPro"/>
</dbReference>
<evidence type="ECO:0000259" key="7">
    <source>
        <dbReference type="Pfam" id="PF01609"/>
    </source>
</evidence>
<accession>A0A7V8SXC5</accession>
<dbReference type="PANTHER" id="PTHR35604:SF2">
    <property type="entry name" value="TRANSPOSASE INSH FOR INSERTION SEQUENCE ELEMENT IS5A-RELATED"/>
    <property type="match status" value="1"/>
</dbReference>
<keyword evidence="5" id="KW-0233">DNA recombination</keyword>
<gene>
    <name evidence="9" type="ORF">HRJ53_12675</name>
</gene>
<comment type="caution">
    <text evidence="9">The sequence shown here is derived from an EMBL/GenBank/DDBJ whole genome shotgun (WGS) entry which is preliminary data.</text>
</comment>
<evidence type="ECO:0000256" key="3">
    <source>
        <dbReference type="ARBA" id="ARBA00022578"/>
    </source>
</evidence>
<comment type="function">
    <text evidence="1">Involved in the transposition of the insertion sequence IS5.</text>
</comment>
<sequence length="347" mass="39589">MGQTGFFDIERRLEAISAKGDPLETIKKIVRWEDFRADIESVTETKPEERKSNAGRKPYDAILKFKIVVLQSLHNLSDEQTEYLIRDRLSFMRFLDLDLEDPVPDATTIWLFREALAQAGLIDKLFERFGQHLETEGYIARGGQIIDATIVSVPKQRNTKEENEAIKAGKTPEGWEQQPAKNAQKDKDARWTKKNDESFYGYKNHLGVDRAHKLIRKWDATHAAVHDSQKLDDLLDLSNTGNGVWADSAYRSDQIEANLKAKGLQSRIHRRAARNHPLSERQKSANTTLSKVRARVEHVFGQQQNSMGGKIVRTIGIVRARFKIGMMNLGYNIRRLVQLERMAAAPA</sequence>
<dbReference type="Pfam" id="PF01609">
    <property type="entry name" value="DDE_Tnp_1"/>
    <property type="match status" value="1"/>
</dbReference>
<keyword evidence="3" id="KW-0815">Transposition</keyword>
<feature type="region of interest" description="Disordered" evidence="6">
    <location>
        <begin position="162"/>
        <end position="190"/>
    </location>
</feature>
<feature type="domain" description="Transposase IS4-like" evidence="7">
    <location>
        <begin position="143"/>
        <end position="333"/>
    </location>
</feature>
<evidence type="ECO:0000256" key="4">
    <source>
        <dbReference type="ARBA" id="ARBA00023125"/>
    </source>
</evidence>
<dbReference type="EMBL" id="JACDQQ010001237">
    <property type="protein sequence ID" value="MBA0085844.1"/>
    <property type="molecule type" value="Genomic_DNA"/>
</dbReference>
<feature type="domain" description="Transposase InsH N-terminal" evidence="8">
    <location>
        <begin position="13"/>
        <end position="114"/>
    </location>
</feature>
<protein>
    <submittedName>
        <fullName evidence="9">IS5 family transposase</fullName>
    </submittedName>
</protein>
<evidence type="ECO:0000256" key="5">
    <source>
        <dbReference type="ARBA" id="ARBA00023172"/>
    </source>
</evidence>
<dbReference type="InterPro" id="IPR008490">
    <property type="entry name" value="Transposase_InsH_N"/>
</dbReference>
<evidence type="ECO:0000256" key="6">
    <source>
        <dbReference type="SAM" id="MobiDB-lite"/>
    </source>
</evidence>
<evidence type="ECO:0000313" key="10">
    <source>
        <dbReference type="Proteomes" id="UP000567293"/>
    </source>
</evidence>
<keyword evidence="4" id="KW-0238">DNA-binding</keyword>
<evidence type="ECO:0000259" key="8">
    <source>
        <dbReference type="Pfam" id="PF05598"/>
    </source>
</evidence>
<dbReference type="PANTHER" id="PTHR35604">
    <property type="entry name" value="TRANSPOSASE INSH FOR INSERTION SEQUENCE ELEMENT IS5A-RELATED"/>
    <property type="match status" value="1"/>
</dbReference>
<keyword evidence="10" id="KW-1185">Reference proteome</keyword>
<organism evidence="9 10">
    <name type="scientific">Candidatus Acidiferrum panamense</name>
    <dbReference type="NCBI Taxonomy" id="2741543"/>
    <lineage>
        <taxon>Bacteria</taxon>
        <taxon>Pseudomonadati</taxon>
        <taxon>Acidobacteriota</taxon>
        <taxon>Terriglobia</taxon>
        <taxon>Candidatus Acidiferrales</taxon>
        <taxon>Candidatus Acidiferrum</taxon>
    </lineage>
</organism>
<dbReference type="GO" id="GO:0003677">
    <property type="term" value="F:DNA binding"/>
    <property type="evidence" value="ECO:0007669"/>
    <property type="project" value="UniProtKB-KW"/>
</dbReference>
<dbReference type="AlphaFoldDB" id="A0A7V8SXC5"/>
<dbReference type="NCBIfam" id="NF033581">
    <property type="entry name" value="transpos_IS5_4"/>
    <property type="match status" value="1"/>
</dbReference>
<dbReference type="InterPro" id="IPR002559">
    <property type="entry name" value="Transposase_11"/>
</dbReference>